<proteinExistence type="predicted"/>
<feature type="domain" description="TPPC8 first Ig-like" evidence="4">
    <location>
        <begin position="806"/>
        <end position="1014"/>
    </location>
</feature>
<dbReference type="EMBL" id="JAEPRA010000006">
    <property type="protein sequence ID" value="KAG2184165.1"/>
    <property type="molecule type" value="Genomic_DNA"/>
</dbReference>
<feature type="compositionally biased region" description="Low complexity" evidence="1">
    <location>
        <begin position="362"/>
        <end position="374"/>
    </location>
</feature>
<dbReference type="GO" id="GO:0016539">
    <property type="term" value="P:intein-mediated protein splicing"/>
    <property type="evidence" value="ECO:0007669"/>
    <property type="project" value="InterPro"/>
</dbReference>
<dbReference type="PANTHER" id="PTHR12975:SF6">
    <property type="entry name" value="TRAFFICKING PROTEIN PARTICLE COMPLEX SUBUNIT 8"/>
    <property type="match status" value="1"/>
</dbReference>
<evidence type="ECO:0000256" key="1">
    <source>
        <dbReference type="SAM" id="MobiDB-lite"/>
    </source>
</evidence>
<dbReference type="InterPro" id="IPR024420">
    <property type="entry name" value="TRAPP_III_complex_Trs85"/>
</dbReference>
<evidence type="ECO:0000259" key="3">
    <source>
        <dbReference type="Pfam" id="PF24544"/>
    </source>
</evidence>
<dbReference type="Pfam" id="PF12739">
    <property type="entry name" value="TRAPPC-Trs85"/>
    <property type="match status" value="1"/>
</dbReference>
<dbReference type="PROSITE" id="PS50817">
    <property type="entry name" value="INTEIN_N_TER"/>
    <property type="match status" value="1"/>
</dbReference>
<comment type="caution">
    <text evidence="5">The sequence shown here is derived from an EMBL/GenBank/DDBJ whole genome shotgun (WGS) entry which is preliminary data.</text>
</comment>
<dbReference type="Pfam" id="PF24544">
    <property type="entry name" value="Ig_TPPC8_2nd"/>
    <property type="match status" value="1"/>
</dbReference>
<dbReference type="InterPro" id="IPR006141">
    <property type="entry name" value="Intein_N"/>
</dbReference>
<evidence type="ECO:0000313" key="6">
    <source>
        <dbReference type="Proteomes" id="UP000612746"/>
    </source>
</evidence>
<dbReference type="InterPro" id="IPR058538">
    <property type="entry name" value="Ig_TPPC8_2nd"/>
</dbReference>
<dbReference type="PANTHER" id="PTHR12975">
    <property type="entry name" value="TRANSPORT PROTEIN TRAPP"/>
    <property type="match status" value="1"/>
</dbReference>
<protein>
    <recommendedName>
        <fullName evidence="7">ER-golgi trafficking TRAPP I complex 85 kDa subunit-domain-containing protein</fullName>
    </recommendedName>
</protein>
<dbReference type="Pfam" id="PF24542">
    <property type="entry name" value="Ig_TPPC8_C"/>
    <property type="match status" value="1"/>
</dbReference>
<sequence length="1545" mass="173641">MTDAGSRPLPGLPPGSPVPISRSPTMSPSLFQQTPRDTIARSFCPVVAVAASSDANDAAKANNLGTFIDLIQPFGDLIEGRVSPRDSQGLPNPIENFNIRFEDFNNLGAKDHRAVFRVIDDYVKNCTTGVMDQELKNIDKAADIGDDYLGSKQFYKTYQWKRLGGVELKLTPFMLLENMDEMTPWYAEFRHLVLSIKGISEHETFDHPVAIVYAVSSSTPDPMATMMQLVDSHSIVPGSERGFIDPNILRYYVLIHDGHVASIDTSNEVLDKMKRQFGLHCHLLKLNTRPRDAPVDDLLSSEQTFNQDAPPPQQTVEFAARQQIWSDFLTEKYDVESRLRAYSEGVPQSQQDNVFTPANIPSAPSSPSVSNLSRSTSVSSNLAQVAHNVHAPLQSGPQTPSTEFSSFEQAGTGSEVWNTPISQSLQGLGLITTDSSPPDLDYGKYLTTEDIMGIKVFVREMVVQSLIPFMERNMQLWNEQVAAARRGLSGRFFGASRRLFGSSARSPNPHSVQSIPAFGPNIPIGTTTVTIYPHNAPEAQMRKLADFAFMLRDYKFALNIYEAVKRDYATDKAWKHHAGVQEMIGTCLLLANQPLPSKNEVDQAYEKSVQQYLTRCMSSFFATRSTVIYYELLKSRRMWREVPTALVRMTGEDSDLRSALFLEQAAHCFLRTPRPMVRKYGFHLVMAGHRFGKAVQRQHAFRCYTLSYKMFANHGWTLAEDHINFALGKHAFHLGDLERAVNYFTKLLKNSQQPPAQQVAYLREFLFIYKQYATQVGIDPLVQSLDGLPLPVFDDKSVRVGLSNEQASSENEDVWLSMEKDMLEEDISTGVITGRRKALALRQQDDARLVCAVGEPATVHIHLFNPLQISTTFSDIILGCMSTDAEVSSAEDESSFSHDMMFGAHDKETDMYGFESFELQKIDELVLEPLERRTITLGVIPRKEGSIRIVGLHYTFNNLVHSFHKFEKNGRRLNDTKEHQMGTFYGPDKSLDIHVTSPMPLLDVAFHKCPELLLSGEVSQIMLEISNKGNVGLTALRVMTSHPCFFSVGPSSDSDKDVYMSSDTTEARTVQLLSQQRNELYNTSVLPIELPANENGARILEPGTTTLIPLWIRGDRIGKHLHKFLFTYQSVNENKAIAHRTLRYTISTQVLPSLKINAFTRPSTKSLNEFILGIETENLQTVAEFQLNQLTAASPGWTITPLNIDLESSDDMQSKAFIPPRQTTFTYYKIHRASDSDHADASSPERWTSNALEGLLTNSQKNEHPPPVDLNVTNLSFRKQLIPYDVEPLHSFSSTSRMLWRTNTLATQFPSITSKQQKTTFTMYETNDIDLSLFWEIPKRVDSAVPIRRGHHYIIGINLAVPQNPFQGKVLSKVTPRVMFEATAKERLQLVNSLTRNRAFKDESPVKIMVKCQDYHKRDFIQEGLVTIPITVLLKNCSWSKTVVYTLELLSSTDWQALQSGKGAVVKPAQGLNQFHWSGSTLQNNTLKPNETIELTAHACFQQAGIYDVNRWRLSIQNLSEDGTPDLDSAPHIQLPTLPQIISIQ</sequence>
<evidence type="ECO:0000313" key="5">
    <source>
        <dbReference type="EMBL" id="KAG2184165.1"/>
    </source>
</evidence>
<dbReference type="InterPro" id="IPR057651">
    <property type="entry name" value="Ig_TPPC8_C"/>
</dbReference>
<reference evidence="5" key="1">
    <citation type="submission" date="2020-12" db="EMBL/GenBank/DDBJ databases">
        <title>Metabolic potential, ecology and presence of endohyphal bacteria is reflected in genomic diversity of Mucoromycotina.</title>
        <authorList>
            <person name="Muszewska A."/>
            <person name="Okrasinska A."/>
            <person name="Steczkiewicz K."/>
            <person name="Drgas O."/>
            <person name="Orlowska M."/>
            <person name="Perlinska-Lenart U."/>
            <person name="Aleksandrzak-Piekarczyk T."/>
            <person name="Szatraj K."/>
            <person name="Zielenkiewicz U."/>
            <person name="Pilsyk S."/>
            <person name="Malc E."/>
            <person name="Mieczkowski P."/>
            <person name="Kruszewska J.S."/>
            <person name="Biernat P."/>
            <person name="Pawlowska J."/>
        </authorList>
    </citation>
    <scope>NUCLEOTIDE SEQUENCE</scope>
    <source>
        <strain evidence="5">WA0000051536</strain>
    </source>
</reference>
<feature type="region of interest" description="Disordered" evidence="1">
    <location>
        <begin position="1"/>
        <end position="31"/>
    </location>
</feature>
<feature type="domain" description="TPPC8 second Ig-like" evidence="3">
    <location>
        <begin position="1016"/>
        <end position="1142"/>
    </location>
</feature>
<dbReference type="GO" id="GO:1990072">
    <property type="term" value="C:TRAPPIII protein complex"/>
    <property type="evidence" value="ECO:0007669"/>
    <property type="project" value="TreeGrafter"/>
</dbReference>
<evidence type="ECO:0008006" key="7">
    <source>
        <dbReference type="Google" id="ProtNLM"/>
    </source>
</evidence>
<keyword evidence="6" id="KW-1185">Reference proteome</keyword>
<feature type="compositionally biased region" description="Polar residues" evidence="1">
    <location>
        <begin position="22"/>
        <end position="31"/>
    </location>
</feature>
<dbReference type="Proteomes" id="UP000612746">
    <property type="component" value="Unassembled WGS sequence"/>
</dbReference>
<dbReference type="OrthoDB" id="203724at2759"/>
<evidence type="ECO:0000259" key="4">
    <source>
        <dbReference type="Pfam" id="PF24545"/>
    </source>
</evidence>
<dbReference type="InterPro" id="IPR058541">
    <property type="entry name" value="Ig_TPPC8_1st"/>
</dbReference>
<dbReference type="Pfam" id="PF24545">
    <property type="entry name" value="Ig_TPPC8_1st"/>
    <property type="match status" value="1"/>
</dbReference>
<organism evidence="5 6">
    <name type="scientific">Umbelopsis vinacea</name>
    <dbReference type="NCBI Taxonomy" id="44442"/>
    <lineage>
        <taxon>Eukaryota</taxon>
        <taxon>Fungi</taxon>
        <taxon>Fungi incertae sedis</taxon>
        <taxon>Mucoromycota</taxon>
        <taxon>Mucoromycotina</taxon>
        <taxon>Umbelopsidomycetes</taxon>
        <taxon>Umbelopsidales</taxon>
        <taxon>Umbelopsidaceae</taxon>
        <taxon>Umbelopsis</taxon>
    </lineage>
</organism>
<name>A0A8H7Q271_9FUNG</name>
<feature type="compositionally biased region" description="Polar residues" evidence="1">
    <location>
        <begin position="346"/>
        <end position="356"/>
    </location>
</feature>
<accession>A0A8H7Q271</accession>
<feature type="region of interest" description="Disordered" evidence="1">
    <location>
        <begin position="345"/>
        <end position="374"/>
    </location>
</feature>
<evidence type="ECO:0000259" key="2">
    <source>
        <dbReference type="Pfam" id="PF24542"/>
    </source>
</evidence>
<gene>
    <name evidence="5" type="ORF">INT44_009180</name>
</gene>
<feature type="domain" description="TPPC8 C-terminal Ig-like" evidence="2">
    <location>
        <begin position="1407"/>
        <end position="1515"/>
    </location>
</feature>